<organism evidence="2 3">
    <name type="scientific">Blastococcus saxobsidens (strain DD2)</name>
    <dbReference type="NCBI Taxonomy" id="1146883"/>
    <lineage>
        <taxon>Bacteria</taxon>
        <taxon>Bacillati</taxon>
        <taxon>Actinomycetota</taxon>
        <taxon>Actinomycetes</taxon>
        <taxon>Geodermatophilales</taxon>
        <taxon>Geodermatophilaceae</taxon>
        <taxon>Blastococcus</taxon>
    </lineage>
</organism>
<evidence type="ECO:0000313" key="3">
    <source>
        <dbReference type="Proteomes" id="UP000007517"/>
    </source>
</evidence>
<dbReference type="STRING" id="1146883.BLASA_2884"/>
<dbReference type="KEGG" id="bsd:BLASA_2884"/>
<evidence type="ECO:0000313" key="2">
    <source>
        <dbReference type="EMBL" id="CCG03755.1"/>
    </source>
</evidence>
<dbReference type="Proteomes" id="UP000007517">
    <property type="component" value="Chromosome"/>
</dbReference>
<dbReference type="eggNOG" id="ENOG502ZHXJ">
    <property type="taxonomic scope" value="Bacteria"/>
</dbReference>
<name>H6RLM9_BLASD</name>
<sequence length="115" mass="12502">MSSTLAAVPGIASQFIAAAALVAALLALAATRRPALALGILLDMLVAAGLLRLVGDPSWRAIATIAIVIAIRHLVAHGLRLAARSWKETEKEPPDRTRRRYEQTVRHLLQPAWRR</sequence>
<evidence type="ECO:0008006" key="4">
    <source>
        <dbReference type="Google" id="ProtNLM"/>
    </source>
</evidence>
<accession>H6RLM9</accession>
<dbReference type="HOGENOM" id="CLU_2167343_0_0_11"/>
<reference evidence="2 3" key="1">
    <citation type="journal article" date="2012" name="J. Bacteriol.">
        <title>Genome Sequence of Blastococcus saxobsidens DD2, a Stone-Inhabiting Bacterium.</title>
        <authorList>
            <person name="Chouaia B."/>
            <person name="Crotti E."/>
            <person name="Brusetti L."/>
            <person name="Daffonchio D."/>
            <person name="Essoussi I."/>
            <person name="Nouioui I."/>
            <person name="Sbissi I."/>
            <person name="Ghodhbane-Gtari F."/>
            <person name="Gtari M."/>
            <person name="Vacherie B."/>
            <person name="Barbe V."/>
            <person name="Medigue C."/>
            <person name="Gury J."/>
            <person name="Pujic P."/>
            <person name="Normand P."/>
        </authorList>
    </citation>
    <scope>NUCLEOTIDE SEQUENCE [LARGE SCALE GENOMIC DNA]</scope>
    <source>
        <strain evidence="2 3">DD2</strain>
    </source>
</reference>
<dbReference type="RefSeq" id="WP_014376638.1">
    <property type="nucleotide sequence ID" value="NC_016943.1"/>
</dbReference>
<keyword evidence="1" id="KW-0472">Membrane</keyword>
<evidence type="ECO:0000256" key="1">
    <source>
        <dbReference type="SAM" id="Phobius"/>
    </source>
</evidence>
<reference evidence="3" key="2">
    <citation type="submission" date="2012-02" db="EMBL/GenBank/DDBJ databases">
        <title>Complete genome sequence of Blastococcus saxobsidens strain DD2.</title>
        <authorList>
            <person name="Genoscope."/>
        </authorList>
    </citation>
    <scope>NUCLEOTIDE SEQUENCE [LARGE SCALE GENOMIC DNA]</scope>
    <source>
        <strain evidence="3">DD2</strain>
    </source>
</reference>
<feature type="transmembrane region" description="Helical" evidence="1">
    <location>
        <begin position="6"/>
        <end position="28"/>
    </location>
</feature>
<keyword evidence="1" id="KW-0812">Transmembrane</keyword>
<dbReference type="EMBL" id="FO117623">
    <property type="protein sequence ID" value="CCG03755.1"/>
    <property type="molecule type" value="Genomic_DNA"/>
</dbReference>
<feature type="transmembrane region" description="Helical" evidence="1">
    <location>
        <begin position="61"/>
        <end position="83"/>
    </location>
</feature>
<keyword evidence="3" id="KW-1185">Reference proteome</keyword>
<dbReference type="AlphaFoldDB" id="H6RLM9"/>
<gene>
    <name evidence="2" type="ordered locus">BLASA_2884</name>
</gene>
<proteinExistence type="predicted"/>
<keyword evidence="1" id="KW-1133">Transmembrane helix</keyword>
<feature type="transmembrane region" description="Helical" evidence="1">
    <location>
        <begin position="35"/>
        <end position="55"/>
    </location>
</feature>
<protein>
    <recommendedName>
        <fullName evidence="4">DUF1622 domain-containing protein</fullName>
    </recommendedName>
</protein>